<evidence type="ECO:0000313" key="2">
    <source>
        <dbReference type="Proteomes" id="UP001378592"/>
    </source>
</evidence>
<dbReference type="Proteomes" id="UP001378592">
    <property type="component" value="Unassembled WGS sequence"/>
</dbReference>
<keyword evidence="2" id="KW-1185">Reference proteome</keyword>
<name>A0AAN9W067_9ORTH</name>
<comment type="caution">
    <text evidence="1">The sequence shown here is derived from an EMBL/GenBank/DDBJ whole genome shotgun (WGS) entry which is preliminary data.</text>
</comment>
<protein>
    <submittedName>
        <fullName evidence="1">Uncharacterized protein</fullName>
    </submittedName>
</protein>
<accession>A0AAN9W067</accession>
<sequence>MANTSDSR</sequence>
<gene>
    <name evidence="1" type="ORF">R5R35_010839</name>
</gene>
<organism evidence="1 2">
    <name type="scientific">Gryllus longicercus</name>
    <dbReference type="NCBI Taxonomy" id="2509291"/>
    <lineage>
        <taxon>Eukaryota</taxon>
        <taxon>Metazoa</taxon>
        <taxon>Ecdysozoa</taxon>
        <taxon>Arthropoda</taxon>
        <taxon>Hexapoda</taxon>
        <taxon>Insecta</taxon>
        <taxon>Pterygota</taxon>
        <taxon>Neoptera</taxon>
        <taxon>Polyneoptera</taxon>
        <taxon>Orthoptera</taxon>
        <taxon>Ensifera</taxon>
        <taxon>Gryllidea</taxon>
        <taxon>Grylloidea</taxon>
        <taxon>Gryllidae</taxon>
        <taxon>Gryllinae</taxon>
        <taxon>Gryllus</taxon>
    </lineage>
</organism>
<proteinExistence type="predicted"/>
<reference evidence="1 2" key="1">
    <citation type="submission" date="2024-03" db="EMBL/GenBank/DDBJ databases">
        <title>The genome assembly and annotation of the cricket Gryllus longicercus Weissman &amp; Gray.</title>
        <authorList>
            <person name="Szrajer S."/>
            <person name="Gray D."/>
            <person name="Ylla G."/>
        </authorList>
    </citation>
    <scope>NUCLEOTIDE SEQUENCE [LARGE SCALE GENOMIC DNA]</scope>
    <source>
        <strain evidence="1">DAG 2021-001</strain>
        <tissue evidence="1">Whole body minus gut</tissue>
    </source>
</reference>
<evidence type="ECO:0000313" key="1">
    <source>
        <dbReference type="EMBL" id="KAK7871460.1"/>
    </source>
</evidence>
<dbReference type="EMBL" id="JAZDUA010000039">
    <property type="protein sequence ID" value="KAK7871460.1"/>
    <property type="molecule type" value="Genomic_DNA"/>
</dbReference>